<dbReference type="InterPro" id="IPR016181">
    <property type="entry name" value="Acyl_CoA_acyltransferase"/>
</dbReference>
<comment type="caution">
    <text evidence="2">The sequence shown here is derived from an EMBL/GenBank/DDBJ whole genome shotgun (WGS) entry which is preliminary data.</text>
</comment>
<evidence type="ECO:0000313" key="3">
    <source>
        <dbReference type="Proteomes" id="UP000247454"/>
    </source>
</evidence>
<name>A0A318T2R6_9HYPH</name>
<reference evidence="2 3" key="1">
    <citation type="submission" date="2018-06" db="EMBL/GenBank/DDBJ databases">
        <title>Genomic Encyclopedia of Type Strains, Phase III (KMG-III): the genomes of soil and plant-associated and newly described type strains.</title>
        <authorList>
            <person name="Whitman W."/>
        </authorList>
    </citation>
    <scope>NUCLEOTIDE SEQUENCE [LARGE SCALE GENOMIC DNA]</scope>
    <source>
        <strain evidence="2 3">ORS 1419</strain>
    </source>
</reference>
<dbReference type="Pfam" id="PF21926">
    <property type="entry name" value="FeeM"/>
    <property type="match status" value="1"/>
</dbReference>
<gene>
    <name evidence="2" type="ORF">C7477_12930</name>
</gene>
<dbReference type="Gene3D" id="3.40.630.30">
    <property type="match status" value="1"/>
</dbReference>
<dbReference type="Proteomes" id="UP000247454">
    <property type="component" value="Unassembled WGS sequence"/>
</dbReference>
<keyword evidence="3" id="KW-1185">Reference proteome</keyword>
<feature type="domain" description="N-acyl amino acid synthase FeeM catalytic core" evidence="1">
    <location>
        <begin position="42"/>
        <end position="196"/>
    </location>
</feature>
<evidence type="ECO:0000313" key="2">
    <source>
        <dbReference type="EMBL" id="PYE86297.1"/>
    </source>
</evidence>
<evidence type="ECO:0000259" key="1">
    <source>
        <dbReference type="Pfam" id="PF21926"/>
    </source>
</evidence>
<dbReference type="InterPro" id="IPR054597">
    <property type="entry name" value="FeeM_cat"/>
</dbReference>
<sequence length="250" mass="28121">MMSATAISAGNLQISNFARQLLNFLDQVEYRRIVSAEDFEEIGRLRYRSYMSRNVMNDDFDGTIVDDLDRDSHAYVYGIYIDGQLVSTLRIHHITPEHRKGTSFKLFPDVLGPMLDRGMSFVDPTRFASEPALLSEYPAVPYLTLRIAAMASEYFAADFCLASVKPEHMAFYKRIFGSLPMAEPREHEGYGIPVGLSGAPVRAIRDMVAVRYPFFKSQPHERRSMFASAEQGGMVPLTILPTAKYTGLGV</sequence>
<accession>A0A318T2R6</accession>
<dbReference type="AlphaFoldDB" id="A0A318T2R6"/>
<organism evidence="2 3">
    <name type="scientific">Phyllobacterium leguminum</name>
    <dbReference type="NCBI Taxonomy" id="314237"/>
    <lineage>
        <taxon>Bacteria</taxon>
        <taxon>Pseudomonadati</taxon>
        <taxon>Pseudomonadota</taxon>
        <taxon>Alphaproteobacteria</taxon>
        <taxon>Hyphomicrobiales</taxon>
        <taxon>Phyllobacteriaceae</taxon>
        <taxon>Phyllobacterium</taxon>
    </lineage>
</organism>
<protein>
    <recommendedName>
        <fullName evidence="1">N-acyl amino acid synthase FeeM catalytic core domain-containing protein</fullName>
    </recommendedName>
</protein>
<dbReference type="EMBL" id="QJTF01000029">
    <property type="protein sequence ID" value="PYE86297.1"/>
    <property type="molecule type" value="Genomic_DNA"/>
</dbReference>
<dbReference type="SUPFAM" id="SSF55729">
    <property type="entry name" value="Acyl-CoA N-acyltransferases (Nat)"/>
    <property type="match status" value="1"/>
</dbReference>
<proteinExistence type="predicted"/>